<gene>
    <name evidence="2" type="ORF">Vafri_2929</name>
</gene>
<feature type="non-terminal residue" evidence="2">
    <location>
        <position position="204"/>
    </location>
</feature>
<evidence type="ECO:0000313" key="3">
    <source>
        <dbReference type="Proteomes" id="UP000747399"/>
    </source>
</evidence>
<protein>
    <submittedName>
        <fullName evidence="2">Uncharacterized protein</fullName>
    </submittedName>
</protein>
<organism evidence="2 3">
    <name type="scientific">Volvox africanus</name>
    <dbReference type="NCBI Taxonomy" id="51714"/>
    <lineage>
        <taxon>Eukaryota</taxon>
        <taxon>Viridiplantae</taxon>
        <taxon>Chlorophyta</taxon>
        <taxon>core chlorophytes</taxon>
        <taxon>Chlorophyceae</taxon>
        <taxon>CS clade</taxon>
        <taxon>Chlamydomonadales</taxon>
        <taxon>Volvocaceae</taxon>
        <taxon>Volvox</taxon>
    </lineage>
</organism>
<sequence length="204" mass="22419">MHYITNENMAISISNNACPPTSGRRVMFSPDPGANRCPHGAPLRAHAQLKRLSVHARYMHAGKDYTGDVETDFQGMKCYLSNSGNQQKYERTISTFWSLHVHQGGTASACLHPSMQAKRNLLQEYPYRRLLPTGGIGELRRSAVPEIPQSTASQPLPTGSDGSEDGNYAASQINTVITCRTSSRDRPAWQLVLDAHPNTLSSIP</sequence>
<dbReference type="Proteomes" id="UP000747399">
    <property type="component" value="Unassembled WGS sequence"/>
</dbReference>
<dbReference type="AlphaFoldDB" id="A0A8J4AQW1"/>
<evidence type="ECO:0000313" key="2">
    <source>
        <dbReference type="EMBL" id="GIL45770.1"/>
    </source>
</evidence>
<dbReference type="EMBL" id="BNCO01000003">
    <property type="protein sequence ID" value="GIL45770.1"/>
    <property type="molecule type" value="Genomic_DNA"/>
</dbReference>
<accession>A0A8J4AQW1</accession>
<feature type="compositionally biased region" description="Polar residues" evidence="1">
    <location>
        <begin position="148"/>
        <end position="161"/>
    </location>
</feature>
<comment type="caution">
    <text evidence="2">The sequence shown here is derived from an EMBL/GenBank/DDBJ whole genome shotgun (WGS) entry which is preliminary data.</text>
</comment>
<reference evidence="2" key="1">
    <citation type="journal article" date="2021" name="Proc. Natl. Acad. Sci. U.S.A.">
        <title>Three genomes in the algal genus Volvox reveal the fate of a haploid sex-determining region after a transition to homothallism.</title>
        <authorList>
            <person name="Yamamoto K."/>
            <person name="Hamaji T."/>
            <person name="Kawai-Toyooka H."/>
            <person name="Matsuzaki R."/>
            <person name="Takahashi F."/>
            <person name="Nishimura Y."/>
            <person name="Kawachi M."/>
            <person name="Noguchi H."/>
            <person name="Minakuchi Y."/>
            <person name="Umen J.G."/>
            <person name="Toyoda A."/>
            <person name="Nozaki H."/>
        </authorList>
    </citation>
    <scope>NUCLEOTIDE SEQUENCE</scope>
    <source>
        <strain evidence="2">NIES-3780</strain>
    </source>
</reference>
<proteinExistence type="predicted"/>
<feature type="region of interest" description="Disordered" evidence="1">
    <location>
        <begin position="146"/>
        <end position="167"/>
    </location>
</feature>
<evidence type="ECO:0000256" key="1">
    <source>
        <dbReference type="SAM" id="MobiDB-lite"/>
    </source>
</evidence>
<name>A0A8J4AQW1_9CHLO</name>
<keyword evidence="3" id="KW-1185">Reference proteome</keyword>